<dbReference type="Gene3D" id="3.30.70.330">
    <property type="match status" value="1"/>
</dbReference>
<dbReference type="InterPro" id="IPR024326">
    <property type="entry name" value="RRP7_C"/>
</dbReference>
<accession>A0ABP0GHQ7</accession>
<dbReference type="EMBL" id="CAWYQH010000119">
    <property type="protein sequence ID" value="CAK8691295.1"/>
    <property type="molecule type" value="Genomic_DNA"/>
</dbReference>
<evidence type="ECO:0000256" key="1">
    <source>
        <dbReference type="ARBA" id="ARBA00006110"/>
    </source>
</evidence>
<dbReference type="PANTHER" id="PTHR13191">
    <property type="entry name" value="RIBOSOMAL RNA PROCESSING PROTEIN 7-RELATED"/>
    <property type="match status" value="1"/>
</dbReference>
<evidence type="ECO:0000259" key="2">
    <source>
        <dbReference type="Pfam" id="PF12923"/>
    </source>
</evidence>
<evidence type="ECO:0000313" key="4">
    <source>
        <dbReference type="Proteomes" id="UP001642483"/>
    </source>
</evidence>
<dbReference type="SUPFAM" id="SSF54928">
    <property type="entry name" value="RNA-binding domain, RBD"/>
    <property type="match status" value="1"/>
</dbReference>
<evidence type="ECO:0000313" key="3">
    <source>
        <dbReference type="EMBL" id="CAK8691295.1"/>
    </source>
</evidence>
<keyword evidence="4" id="KW-1185">Reference proteome</keyword>
<gene>
    <name evidence="3" type="ORF">CVLEPA_LOCUS23867</name>
</gene>
<dbReference type="Proteomes" id="UP001642483">
    <property type="component" value="Unassembled WGS sequence"/>
</dbReference>
<reference evidence="3 4" key="1">
    <citation type="submission" date="2024-02" db="EMBL/GenBank/DDBJ databases">
        <authorList>
            <person name="Daric V."/>
            <person name="Darras S."/>
        </authorList>
    </citation>
    <scope>NUCLEOTIDE SEQUENCE [LARGE SCALE GENOMIC DNA]</scope>
</reference>
<protein>
    <recommendedName>
        <fullName evidence="2">Ribosomal RNA-processing protein 7 C-terminal domain-containing protein</fullName>
    </recommendedName>
</protein>
<organism evidence="3 4">
    <name type="scientific">Clavelina lepadiformis</name>
    <name type="common">Light-bulb sea squirt</name>
    <name type="synonym">Ascidia lepadiformis</name>
    <dbReference type="NCBI Taxonomy" id="159417"/>
    <lineage>
        <taxon>Eukaryota</taxon>
        <taxon>Metazoa</taxon>
        <taxon>Chordata</taxon>
        <taxon>Tunicata</taxon>
        <taxon>Ascidiacea</taxon>
        <taxon>Aplousobranchia</taxon>
        <taxon>Clavelinidae</taxon>
        <taxon>Clavelina</taxon>
    </lineage>
</organism>
<comment type="similarity">
    <text evidence="1">Belongs to the RRP7 family.</text>
</comment>
<dbReference type="PANTHER" id="PTHR13191:SF0">
    <property type="entry name" value="RIBOSOMAL RNA-PROCESSING PROTEIN 7 HOMOLOG A-RELATED"/>
    <property type="match status" value="1"/>
</dbReference>
<dbReference type="InterPro" id="IPR035979">
    <property type="entry name" value="RBD_domain_sf"/>
</dbReference>
<dbReference type="Pfam" id="PF12923">
    <property type="entry name" value="RRP7"/>
    <property type="match status" value="1"/>
</dbReference>
<sequence length="267" mass="31508">MPENDKDETYIRTCLVKLGDVNHTLFLKRYKCSNEDDEVLQQNPTLMVLNVPSYCEKKNVRQWFEDCGKILSIHAQNKPGNIVKPKNTSTYFPYTSSHGFQVFYVTFQSHEALSDALHKESVEIMECDHSNEIFHTGITKWCYDYVQSFPDREKLQAEIDRFMNAYDTKTVKEEEDERENDGIPDEEGWIKVTRRGNNPGLSRTELNDFKLKQKIKKRKKDQVTLHSYSYQIRESKRAKIVELRNKFEEDKVKIKAMKNARKFKPFG</sequence>
<dbReference type="InterPro" id="IPR040446">
    <property type="entry name" value="RRP7"/>
</dbReference>
<proteinExistence type="inferred from homology"/>
<dbReference type="Gene3D" id="6.10.250.1770">
    <property type="match status" value="1"/>
</dbReference>
<comment type="caution">
    <text evidence="3">The sequence shown here is derived from an EMBL/GenBank/DDBJ whole genome shotgun (WGS) entry which is preliminary data.</text>
</comment>
<dbReference type="CDD" id="cd12951">
    <property type="entry name" value="RRP7_Rrp7A"/>
    <property type="match status" value="1"/>
</dbReference>
<feature type="domain" description="Ribosomal RNA-processing protein 7 C-terminal" evidence="2">
    <location>
        <begin position="147"/>
        <end position="266"/>
    </location>
</feature>
<name>A0ABP0GHQ7_CLALP</name>
<dbReference type="InterPro" id="IPR012677">
    <property type="entry name" value="Nucleotide-bd_a/b_plait_sf"/>
</dbReference>